<sequence>MTSNVLMVWRSPLQFNKEGLSLSCRLMNSLRNNMFGLAVRLVGIYKTDNCTKSININPGSFRKLCSL</sequence>
<evidence type="ECO:0000313" key="1">
    <source>
        <dbReference type="EMBL" id="KAL3644923.1"/>
    </source>
</evidence>
<dbReference type="Proteomes" id="UP001632038">
    <property type="component" value="Unassembled WGS sequence"/>
</dbReference>
<reference evidence="2" key="1">
    <citation type="journal article" date="2024" name="IScience">
        <title>Strigolactones Initiate the Formation of Haustorium-like Structures in Castilleja.</title>
        <authorList>
            <person name="Buerger M."/>
            <person name="Peterson D."/>
            <person name="Chory J."/>
        </authorList>
    </citation>
    <scope>NUCLEOTIDE SEQUENCE [LARGE SCALE GENOMIC DNA]</scope>
</reference>
<dbReference type="AlphaFoldDB" id="A0ABD3DRK8"/>
<dbReference type="EMBL" id="JAVIJP010000013">
    <property type="protein sequence ID" value="KAL3644923.1"/>
    <property type="molecule type" value="Genomic_DNA"/>
</dbReference>
<organism evidence="1 2">
    <name type="scientific">Castilleja foliolosa</name>
    <dbReference type="NCBI Taxonomy" id="1961234"/>
    <lineage>
        <taxon>Eukaryota</taxon>
        <taxon>Viridiplantae</taxon>
        <taxon>Streptophyta</taxon>
        <taxon>Embryophyta</taxon>
        <taxon>Tracheophyta</taxon>
        <taxon>Spermatophyta</taxon>
        <taxon>Magnoliopsida</taxon>
        <taxon>eudicotyledons</taxon>
        <taxon>Gunneridae</taxon>
        <taxon>Pentapetalae</taxon>
        <taxon>asterids</taxon>
        <taxon>lamiids</taxon>
        <taxon>Lamiales</taxon>
        <taxon>Orobanchaceae</taxon>
        <taxon>Pedicularideae</taxon>
        <taxon>Castillejinae</taxon>
        <taxon>Castilleja</taxon>
    </lineage>
</organism>
<proteinExistence type="predicted"/>
<accession>A0ABD3DRK8</accession>
<keyword evidence="2" id="KW-1185">Reference proteome</keyword>
<protein>
    <submittedName>
        <fullName evidence="1">Uncharacterized protein</fullName>
    </submittedName>
</protein>
<gene>
    <name evidence="1" type="ORF">CASFOL_010103</name>
</gene>
<comment type="caution">
    <text evidence="1">The sequence shown here is derived from an EMBL/GenBank/DDBJ whole genome shotgun (WGS) entry which is preliminary data.</text>
</comment>
<evidence type="ECO:0000313" key="2">
    <source>
        <dbReference type="Proteomes" id="UP001632038"/>
    </source>
</evidence>
<name>A0ABD3DRK8_9LAMI</name>